<comment type="caution">
    <text evidence="4">The sequence shown here is derived from an EMBL/GenBank/DDBJ whole genome shotgun (WGS) entry which is preliminary data.</text>
</comment>
<dbReference type="PANTHER" id="PTHR42937:SF1">
    <property type="entry name" value="DIAMINOPROPIONATE AMMONIA-LYASE"/>
    <property type="match status" value="1"/>
</dbReference>
<accession>H0E9A8</accession>
<sequence length="399" mass="40703">MPRIDPAALRALDPDTLDRLRAEELRLLLRSPVRDPPAGGQAAPAPARAFQRGLPGFAPTPLRDAPELARALGVARVSIKDESSRLGLPAFKMLGVAWAGHRAVVARLGLDPERVTSVEALAAAVADGPPLRLVAPTDGNHGRAVARFARTIGVAAHVVVPAAMRPARITAIAEEGASVEQIDGNYDDAVAHAAETVRRGPHDLLISDTTNGVEDAVAGWVIEGYETIGAEIDEALDERPELVLVPIGVGGLAAAIARSLPDPRTRLVGVEPLEAASTMASVAAGRLLMLPGDTDSMMAGLSCGTPSEAAWPIVAPAYAAHLAIGDAAARAGMRVLRELGIAGGECSGGVVGALLQAVDRAPAALGLTAGSTVVLIATEGVTDADGYDALVGPAGVARD</sequence>
<dbReference type="Gene3D" id="3.40.50.1100">
    <property type="match status" value="2"/>
</dbReference>
<dbReference type="EMBL" id="AGUD01000255">
    <property type="protein sequence ID" value="EHN09747.1"/>
    <property type="molecule type" value="Genomic_DNA"/>
</dbReference>
<evidence type="ECO:0000256" key="1">
    <source>
        <dbReference type="ARBA" id="ARBA00001933"/>
    </source>
</evidence>
<dbReference type="CDD" id="cd00640">
    <property type="entry name" value="Trp-synth-beta_II"/>
    <property type="match status" value="1"/>
</dbReference>
<proteinExistence type="predicted"/>
<keyword evidence="5" id="KW-1185">Reference proteome</keyword>
<dbReference type="Pfam" id="PF00291">
    <property type="entry name" value="PALP"/>
    <property type="match status" value="1"/>
</dbReference>
<dbReference type="InterPro" id="IPR036052">
    <property type="entry name" value="TrpB-like_PALP_sf"/>
</dbReference>
<dbReference type="SUPFAM" id="SSF53686">
    <property type="entry name" value="Tryptophan synthase beta subunit-like PLP-dependent enzymes"/>
    <property type="match status" value="1"/>
</dbReference>
<dbReference type="AlphaFoldDB" id="H0E9A8"/>
<comment type="cofactor">
    <cofactor evidence="1">
        <name>pyridoxal 5'-phosphate</name>
        <dbReference type="ChEBI" id="CHEBI:597326"/>
    </cofactor>
</comment>
<feature type="domain" description="Tryptophan synthase beta chain-like PALP" evidence="3">
    <location>
        <begin position="56"/>
        <end position="378"/>
    </location>
</feature>
<evidence type="ECO:0000256" key="2">
    <source>
        <dbReference type="ARBA" id="ARBA00022898"/>
    </source>
</evidence>
<protein>
    <submittedName>
        <fullName evidence="4">Pyridoxal-5'-phosphate-dependent enzyme beta subunit</fullName>
    </submittedName>
</protein>
<dbReference type="GO" id="GO:1901605">
    <property type="term" value="P:alpha-amino acid metabolic process"/>
    <property type="evidence" value="ECO:0007669"/>
    <property type="project" value="UniProtKB-ARBA"/>
</dbReference>
<dbReference type="InterPro" id="IPR001926">
    <property type="entry name" value="TrpB-like_PALP"/>
</dbReference>
<evidence type="ECO:0000313" key="4">
    <source>
        <dbReference type="EMBL" id="EHN09747.1"/>
    </source>
</evidence>
<dbReference type="PATRIC" id="fig|1097667.3.peg.3396"/>
<dbReference type="PANTHER" id="PTHR42937">
    <property type="match status" value="1"/>
</dbReference>
<gene>
    <name evidence="4" type="ORF">PAI11_34250</name>
</gene>
<name>H0E9A8_9ACTN</name>
<organism evidence="4 5">
    <name type="scientific">Patulibacter medicamentivorans</name>
    <dbReference type="NCBI Taxonomy" id="1097667"/>
    <lineage>
        <taxon>Bacteria</taxon>
        <taxon>Bacillati</taxon>
        <taxon>Actinomycetota</taxon>
        <taxon>Thermoleophilia</taxon>
        <taxon>Solirubrobacterales</taxon>
        <taxon>Patulibacteraceae</taxon>
        <taxon>Patulibacter</taxon>
    </lineage>
</organism>
<evidence type="ECO:0000259" key="3">
    <source>
        <dbReference type="Pfam" id="PF00291"/>
    </source>
</evidence>
<dbReference type="RefSeq" id="WP_007577509.1">
    <property type="nucleotide sequence ID" value="NZ_AGUD01000255.1"/>
</dbReference>
<reference evidence="4 5" key="1">
    <citation type="journal article" date="2013" name="Biodegradation">
        <title>Quantitative proteomic analysis of ibuprofen-degrading Patulibacter sp. strain I11.</title>
        <authorList>
            <person name="Almeida B."/>
            <person name="Kjeldal H."/>
            <person name="Lolas I."/>
            <person name="Knudsen A.D."/>
            <person name="Carvalho G."/>
            <person name="Nielsen K.L."/>
            <person name="Barreto Crespo M.T."/>
            <person name="Stensballe A."/>
            <person name="Nielsen J.L."/>
        </authorList>
    </citation>
    <scope>NUCLEOTIDE SEQUENCE [LARGE SCALE GENOMIC DNA]</scope>
    <source>
        <strain evidence="4 5">I11</strain>
    </source>
</reference>
<dbReference type="Proteomes" id="UP000005143">
    <property type="component" value="Unassembled WGS sequence"/>
</dbReference>
<evidence type="ECO:0000313" key="5">
    <source>
        <dbReference type="Proteomes" id="UP000005143"/>
    </source>
</evidence>
<keyword evidence="2" id="KW-0663">Pyridoxal phosphate</keyword>